<accession>M4T0D3</accession>
<dbReference type="EMBL" id="KC613710">
    <property type="protein sequence ID" value="AGH61141.1"/>
    <property type="molecule type" value="Genomic_DNA"/>
</dbReference>
<proteinExistence type="predicted"/>
<evidence type="ECO:0000256" key="7">
    <source>
        <dbReference type="ARBA" id="ARBA00023288"/>
    </source>
</evidence>
<evidence type="ECO:0000256" key="1">
    <source>
        <dbReference type="ARBA" id="ARBA00002523"/>
    </source>
</evidence>
<keyword evidence="3" id="KW-1003">Cell membrane</keyword>
<dbReference type="VEuPathDB" id="TriTrypDB:Tb427_000324000"/>
<dbReference type="SUPFAM" id="SSF118251">
    <property type="entry name" value="Variant surface glycoprotein MITAT 1.2, VSG 221, C-terminal domain"/>
    <property type="match status" value="1"/>
</dbReference>
<dbReference type="GO" id="GO:0005886">
    <property type="term" value="C:plasma membrane"/>
    <property type="evidence" value="ECO:0007669"/>
    <property type="project" value="UniProtKB-SubCell"/>
</dbReference>
<evidence type="ECO:0000256" key="5">
    <source>
        <dbReference type="ARBA" id="ARBA00023136"/>
    </source>
</evidence>
<keyword evidence="7" id="KW-0449">Lipoprotein</keyword>
<dbReference type="AlphaFoldDB" id="M4T0D3"/>
<keyword evidence="6" id="KW-0325">Glycoprotein</keyword>
<comment type="subcellular location">
    <subcellularLocation>
        <location evidence="2">Cell membrane</location>
        <topology evidence="2">Lipid-anchor</topology>
        <topology evidence="2">GPI-anchor</topology>
    </subcellularLocation>
</comment>
<evidence type="ECO:0000256" key="6">
    <source>
        <dbReference type="ARBA" id="ARBA00023180"/>
    </source>
</evidence>
<feature type="chain" id="PRO_5004058244" evidence="9">
    <location>
        <begin position="23"/>
        <end position="485"/>
    </location>
</feature>
<dbReference type="VEuPathDB" id="TriTrypDB:Tb927.6.5450"/>
<dbReference type="VEuPathDB" id="TriTrypDB:Tb1125.Tb11.v5.0284"/>
<dbReference type="InterPro" id="IPR027446">
    <property type="entry name" value="VSG_C_dom_sf"/>
</dbReference>
<keyword evidence="4" id="KW-0336">GPI-anchor</keyword>
<organism evidence="10">
    <name type="scientific">Trypanosoma brucei</name>
    <dbReference type="NCBI Taxonomy" id="5691"/>
    <lineage>
        <taxon>Eukaryota</taxon>
        <taxon>Discoba</taxon>
        <taxon>Euglenozoa</taxon>
        <taxon>Kinetoplastea</taxon>
        <taxon>Metakinetoplastina</taxon>
        <taxon>Trypanosomatida</taxon>
        <taxon>Trypanosomatidae</taxon>
        <taxon>Trypanosoma</taxon>
    </lineage>
</organism>
<feature type="region of interest" description="Disordered" evidence="8">
    <location>
        <begin position="409"/>
        <end position="433"/>
    </location>
</feature>
<comment type="function">
    <text evidence="1">VSG forms a coat on the surface of the parasite. The trypanosome evades the immune response of the host by expressing a series of antigenically distinct VSGs from an estimated 1000 VSG genes.</text>
</comment>
<evidence type="ECO:0000256" key="9">
    <source>
        <dbReference type="SAM" id="SignalP"/>
    </source>
</evidence>
<sequence length="485" mass="51695">MHRRQTATFLLAVLVASSTTGAKQAGDGPTNACQELKFIKRLTTKFEAEITGAQDRLTTLKNEGRAFSLAACCTSDTTQASQLRLLQALAEKRAMDTQAKIEANKAILSEAITRLKKRETQLQTALQMEPQVATKIEHTYKAAARHLIGAGGANDKTCELSTTQAFKNADICTTDNSRDEQIDGDVKALADLQTFKGLDDSAFVFDKIKTAIATIGEFGANGAAAADDKSVCTSNAGHTTKTVTDGVIADKFTRDPAWKNTVSIDMGTGPDKNTCTDDESYASHNMATKQATAYAICTARGVSLNTKGSVAKQTVKSLAGDEDAQEIASLILTEPTAEPTGDGEKKKAVETLLGTDGETIADKFLKDIGSNKLTFKSGSKTIDGGVNALSHGSDFTTAIGYCLGNAHRNNKKQKQTQPDKQKKDCKGSKENDCDKEKCDFKDGECKAKDGEDAIKAANDAKTTNTTGSNSFVINKTPLLLAVLLF</sequence>
<evidence type="ECO:0000256" key="4">
    <source>
        <dbReference type="ARBA" id="ARBA00022622"/>
    </source>
</evidence>
<evidence type="ECO:0000256" key="2">
    <source>
        <dbReference type="ARBA" id="ARBA00004609"/>
    </source>
</evidence>
<reference evidence="10" key="2">
    <citation type="journal article" date="2014" name="Mol. Biochem. Parasitol.">
        <title>Capturing the variant surface glycoprotein repertoire (the VSGnome) of Trypanosoma brucei Lister 427.</title>
        <authorList>
            <person name="Cross G.A."/>
            <person name="Kim H.S."/>
            <person name="Wickstead B."/>
        </authorList>
    </citation>
    <scope>NUCLEOTIDE SEQUENCE</scope>
    <source>
        <strain evidence="10">Lister 427</strain>
    </source>
</reference>
<keyword evidence="9" id="KW-0732">Signal</keyword>
<feature type="signal peptide" evidence="9">
    <location>
        <begin position="1"/>
        <end position="22"/>
    </location>
</feature>
<dbReference type="GO" id="GO:0098552">
    <property type="term" value="C:side of membrane"/>
    <property type="evidence" value="ECO:0007669"/>
    <property type="project" value="UniProtKB-KW"/>
</dbReference>
<name>M4T0D3_9TRYP</name>
<evidence type="ECO:0000256" key="3">
    <source>
        <dbReference type="ARBA" id="ARBA00022475"/>
    </source>
</evidence>
<feature type="compositionally biased region" description="Basic and acidic residues" evidence="8">
    <location>
        <begin position="417"/>
        <end position="433"/>
    </location>
</feature>
<evidence type="ECO:0000256" key="8">
    <source>
        <dbReference type="SAM" id="MobiDB-lite"/>
    </source>
</evidence>
<evidence type="ECO:0000313" key="10">
    <source>
        <dbReference type="EMBL" id="AGH61141.1"/>
    </source>
</evidence>
<reference evidence="10" key="1">
    <citation type="submission" date="2013-02" db="EMBL/GenBank/DDBJ databases">
        <authorList>
            <person name="Cross G.A.M."/>
            <person name="Kim H.-S."/>
            <person name="Wickstead B."/>
        </authorList>
    </citation>
    <scope>NUCLEOTIDE SEQUENCE</scope>
    <source>
        <strain evidence="10">Lister 427</strain>
    </source>
</reference>
<protein>
    <submittedName>
        <fullName evidence="10">Variant surface glycoprotein 583</fullName>
    </submittedName>
</protein>
<keyword evidence="5" id="KW-0472">Membrane</keyword>